<dbReference type="EMBL" id="FOOY01000042">
    <property type="protein sequence ID" value="SFH00224.1"/>
    <property type="molecule type" value="Genomic_DNA"/>
</dbReference>
<dbReference type="GO" id="GO:0016757">
    <property type="term" value="F:glycosyltransferase activity"/>
    <property type="evidence" value="ECO:0007669"/>
    <property type="project" value="UniProtKB-KW"/>
</dbReference>
<feature type="transmembrane region" description="Helical" evidence="1">
    <location>
        <begin position="511"/>
        <end position="527"/>
    </location>
</feature>
<name>A0A1I2WG26_9BACL</name>
<feature type="transmembrane region" description="Helical" evidence="1">
    <location>
        <begin position="263"/>
        <end position="279"/>
    </location>
</feature>
<accession>A0A1I2WG26</accession>
<feature type="transmembrane region" description="Helical" evidence="1">
    <location>
        <begin position="415"/>
        <end position="435"/>
    </location>
</feature>
<feature type="transmembrane region" description="Helical" evidence="1">
    <location>
        <begin position="547"/>
        <end position="565"/>
    </location>
</feature>
<feature type="transmembrane region" description="Helical" evidence="1">
    <location>
        <begin position="455"/>
        <end position="476"/>
    </location>
</feature>
<organism evidence="3 4">
    <name type="scientific">Sporolactobacillus nakayamae</name>
    <dbReference type="NCBI Taxonomy" id="269670"/>
    <lineage>
        <taxon>Bacteria</taxon>
        <taxon>Bacillati</taxon>
        <taxon>Bacillota</taxon>
        <taxon>Bacilli</taxon>
        <taxon>Bacillales</taxon>
        <taxon>Sporolactobacillaceae</taxon>
        <taxon>Sporolactobacillus</taxon>
    </lineage>
</organism>
<evidence type="ECO:0000313" key="3">
    <source>
        <dbReference type="EMBL" id="SFH00224.1"/>
    </source>
</evidence>
<feature type="transmembrane region" description="Helical" evidence="1">
    <location>
        <begin position="488"/>
        <end position="505"/>
    </location>
</feature>
<dbReference type="STRING" id="269670.SAMN02982927_03541"/>
<reference evidence="4" key="1">
    <citation type="submission" date="2016-10" db="EMBL/GenBank/DDBJ databases">
        <authorList>
            <person name="Varghese N."/>
            <person name="Submissions S."/>
        </authorList>
    </citation>
    <scope>NUCLEOTIDE SEQUENCE [LARGE SCALE GENOMIC DNA]</scope>
    <source>
        <strain evidence="4">ATCC 700379</strain>
    </source>
</reference>
<keyword evidence="1" id="KW-0812">Transmembrane</keyword>
<dbReference type="InterPro" id="IPR038731">
    <property type="entry name" value="RgtA/B/C-like"/>
</dbReference>
<evidence type="ECO:0000256" key="1">
    <source>
        <dbReference type="SAM" id="Phobius"/>
    </source>
</evidence>
<feature type="domain" description="Glycosyltransferase RgtA/B/C/D-like" evidence="2">
    <location>
        <begin position="220"/>
        <end position="337"/>
    </location>
</feature>
<keyword evidence="3" id="KW-0328">Glycosyltransferase</keyword>
<sequence>MYGVRDGRTLIILSIWALGEIQQKMSMLRDRRKKPACTKIEQHSYLNGLLGCDCLFRRILLSGFTYVFVAFFSFVLVTALGYPFIFKGSDTPILISSLVFFTLITILFFLAVNRFFQDMPDRIMDRVSWIIFLVIGVIEGILIFVFHSILPPLIDGGHTYVEALYLLKHGHASDNSYFAIYPNNIPSTLLRYALYKTASLFHYANYMVIDRVFCSAALNSGIYFAWKLLRRKSGARSGTLFMLTALTCFPLFLYTLYFYTDTAAILFPSLMLYLWYLYEKSKKNRYIVLLGLALAVGIQLRMNLILFLPALAIYMCFTLKWKKIVMSLGIILIILFVGNFIMKGIETQLGYKNDPALAMPTIHWMMMGLSPEGRYSKADFNWTLEHSDQAAKRKADSARIAERIKENGPFGLMRIWAVKTFRTWGMGAHGYYWYTEFNMQPTRDYHYLFGDQRQMVVWIIQVFYIANLVFLIFSAVRYFRMKKVDLRLLILICLFGNVLFYTFVWEAEPRYSLLFTPFILIGSVFGLQDASRLVRARAFASERIPMVLFLIVVLLIGGIAGAHTMTEKRVAHPIVAADQPFSGGKENAIIDKERSITQTFQPMAPYRHLAVRVFSHHGSGIYRMRLANRNTGQMIASRDFICGKMKPGQNLNFNLNQMVHPKQGAMHQISFTQVEGQSDSRLILAANGKVFEQRDAYPDGRMFEGGNSAGKMDLAFTVDRVRYKPYLSSSVYWLLILIPTTMLSFYGYVILRGSEQKIRQIDRNGRLPSQYH</sequence>
<protein>
    <submittedName>
        <fullName evidence="3">Dolichyl-phosphate-mannose-protein mannosyltransferase</fullName>
    </submittedName>
</protein>
<feature type="transmembrane region" description="Helical" evidence="1">
    <location>
        <begin position="128"/>
        <end position="150"/>
    </location>
</feature>
<proteinExistence type="predicted"/>
<feature type="transmembrane region" description="Helical" evidence="1">
    <location>
        <begin position="64"/>
        <end position="86"/>
    </location>
</feature>
<dbReference type="Proteomes" id="UP000198752">
    <property type="component" value="Unassembled WGS sequence"/>
</dbReference>
<feature type="transmembrane region" description="Helical" evidence="1">
    <location>
        <begin position="324"/>
        <end position="342"/>
    </location>
</feature>
<dbReference type="Pfam" id="PF13231">
    <property type="entry name" value="PMT_2"/>
    <property type="match status" value="1"/>
</dbReference>
<keyword evidence="3" id="KW-0808">Transferase</keyword>
<keyword evidence="4" id="KW-1185">Reference proteome</keyword>
<feature type="transmembrane region" description="Helical" evidence="1">
    <location>
        <begin position="92"/>
        <end position="116"/>
    </location>
</feature>
<feature type="transmembrane region" description="Helical" evidence="1">
    <location>
        <begin position="203"/>
        <end position="226"/>
    </location>
</feature>
<feature type="transmembrane region" description="Helical" evidence="1">
    <location>
        <begin position="238"/>
        <end position="257"/>
    </location>
</feature>
<evidence type="ECO:0000313" key="4">
    <source>
        <dbReference type="Proteomes" id="UP000198752"/>
    </source>
</evidence>
<feature type="transmembrane region" description="Helical" evidence="1">
    <location>
        <begin position="731"/>
        <end position="751"/>
    </location>
</feature>
<keyword evidence="1" id="KW-1133">Transmembrane helix</keyword>
<gene>
    <name evidence="3" type="ORF">SAMN02982927_03541</name>
</gene>
<evidence type="ECO:0000259" key="2">
    <source>
        <dbReference type="Pfam" id="PF13231"/>
    </source>
</evidence>
<keyword evidence="1" id="KW-0472">Membrane</keyword>
<dbReference type="AlphaFoldDB" id="A0A1I2WG26"/>
<feature type="transmembrane region" description="Helical" evidence="1">
    <location>
        <begin position="286"/>
        <end position="312"/>
    </location>
</feature>